<sequence length="114" mass="12838">MNDETLKRLAELIYSAAQSRLTGSEWHEVIFEVRYNKQGESWITKLRVNLSSGEITSLNTPSEITLLLIDINESRTVLGHQWYGAAVKVGAAGQCEIQLNYDPDCAEDASFFRD</sequence>
<evidence type="ECO:0000313" key="1">
    <source>
        <dbReference type="EMBL" id="MBP3955557.1"/>
    </source>
</evidence>
<keyword evidence="2" id="KW-1185">Reference proteome</keyword>
<dbReference type="Proteomes" id="UP000676565">
    <property type="component" value="Unassembled WGS sequence"/>
</dbReference>
<dbReference type="RefSeq" id="WP_210653632.1">
    <property type="nucleotide sequence ID" value="NZ_JAGKQQ010000001.1"/>
</dbReference>
<name>A0ABS5BQ31_9BACT</name>
<gene>
    <name evidence="1" type="ORF">J8F10_09715</name>
</gene>
<protein>
    <submittedName>
        <fullName evidence="1">Uncharacterized protein</fullName>
    </submittedName>
</protein>
<organism evidence="1 2">
    <name type="scientific">Gemmata palustris</name>
    <dbReference type="NCBI Taxonomy" id="2822762"/>
    <lineage>
        <taxon>Bacteria</taxon>
        <taxon>Pseudomonadati</taxon>
        <taxon>Planctomycetota</taxon>
        <taxon>Planctomycetia</taxon>
        <taxon>Gemmatales</taxon>
        <taxon>Gemmataceae</taxon>
        <taxon>Gemmata</taxon>
    </lineage>
</organism>
<evidence type="ECO:0000313" key="2">
    <source>
        <dbReference type="Proteomes" id="UP000676565"/>
    </source>
</evidence>
<proteinExistence type="predicted"/>
<dbReference type="EMBL" id="JAGKQQ010000001">
    <property type="protein sequence ID" value="MBP3955557.1"/>
    <property type="molecule type" value="Genomic_DNA"/>
</dbReference>
<accession>A0ABS5BQ31</accession>
<reference evidence="1 2" key="1">
    <citation type="submission" date="2021-04" db="EMBL/GenBank/DDBJ databases">
        <authorList>
            <person name="Ivanova A."/>
        </authorList>
    </citation>
    <scope>NUCLEOTIDE SEQUENCE [LARGE SCALE GENOMIC DNA]</scope>
    <source>
        <strain evidence="1 2">G18</strain>
    </source>
</reference>
<comment type="caution">
    <text evidence="1">The sequence shown here is derived from an EMBL/GenBank/DDBJ whole genome shotgun (WGS) entry which is preliminary data.</text>
</comment>